<dbReference type="Proteomes" id="UP001597120">
    <property type="component" value="Unassembled WGS sequence"/>
</dbReference>
<evidence type="ECO:0000313" key="1">
    <source>
        <dbReference type="EMBL" id="MFD0868913.1"/>
    </source>
</evidence>
<dbReference type="Pfam" id="PF07849">
    <property type="entry name" value="DUF1641"/>
    <property type="match status" value="1"/>
</dbReference>
<organism evidence="1 2">
    <name type="scientific">Paenibacillus residui</name>
    <dbReference type="NCBI Taxonomy" id="629724"/>
    <lineage>
        <taxon>Bacteria</taxon>
        <taxon>Bacillati</taxon>
        <taxon>Bacillota</taxon>
        <taxon>Bacilli</taxon>
        <taxon>Bacillales</taxon>
        <taxon>Paenibacillaceae</taxon>
        <taxon>Paenibacillus</taxon>
    </lineage>
</organism>
<dbReference type="PANTHER" id="PTHR39180:SF2">
    <property type="entry name" value="DUF1641 DOMAIN-CONTAINING PROTEIN"/>
    <property type="match status" value="1"/>
</dbReference>
<comment type="caution">
    <text evidence="1">The sequence shown here is derived from an EMBL/GenBank/DDBJ whole genome shotgun (WGS) entry which is preliminary data.</text>
</comment>
<accession>A0ABW3D648</accession>
<dbReference type="PANTHER" id="PTHR39180">
    <property type="match status" value="1"/>
</dbReference>
<gene>
    <name evidence="1" type="ORF">ACFQ03_07110</name>
</gene>
<dbReference type="RefSeq" id="WP_144941853.1">
    <property type="nucleotide sequence ID" value="NZ_JBHTIU010000026.1"/>
</dbReference>
<name>A0ABW3D648_9BACL</name>
<keyword evidence="2" id="KW-1185">Reference proteome</keyword>
<dbReference type="EMBL" id="JBHTIU010000026">
    <property type="protein sequence ID" value="MFD0868913.1"/>
    <property type="molecule type" value="Genomic_DNA"/>
</dbReference>
<sequence>MSETPAQNSANETNSAAVRGELDVLDQLMKPEVQKSLTELVEQLPKLAEMVTLMTKAYDVAQSLATDRVLIEDLKGGLGEFVKPIQDKAKGIASAAIEASDRAQSDSTTIGLFGLLKMLKDPQVQKMFRFAQAFLEVMAERQKGDTETK</sequence>
<proteinExistence type="predicted"/>
<reference evidence="2" key="1">
    <citation type="journal article" date="2019" name="Int. J. Syst. Evol. Microbiol.">
        <title>The Global Catalogue of Microorganisms (GCM) 10K type strain sequencing project: providing services to taxonomists for standard genome sequencing and annotation.</title>
        <authorList>
            <consortium name="The Broad Institute Genomics Platform"/>
            <consortium name="The Broad Institute Genome Sequencing Center for Infectious Disease"/>
            <person name="Wu L."/>
            <person name="Ma J."/>
        </authorList>
    </citation>
    <scope>NUCLEOTIDE SEQUENCE [LARGE SCALE GENOMIC DNA]</scope>
    <source>
        <strain evidence="2">CCUG 57263</strain>
    </source>
</reference>
<evidence type="ECO:0000313" key="2">
    <source>
        <dbReference type="Proteomes" id="UP001597120"/>
    </source>
</evidence>
<dbReference type="InterPro" id="IPR012440">
    <property type="entry name" value="DUF1641"/>
</dbReference>
<protein>
    <submittedName>
        <fullName evidence="1">DUF1641 domain-containing protein</fullName>
    </submittedName>
</protein>